<evidence type="ECO:0000313" key="3">
    <source>
        <dbReference type="EMBL" id="PCI30010.1"/>
    </source>
</evidence>
<dbReference type="AlphaFoldDB" id="A0A2A4T8P6"/>
<name>A0A2A4T8P6_9DELT</name>
<comment type="caution">
    <text evidence="3">The sequence shown here is derived from an EMBL/GenBank/DDBJ whole genome shotgun (WGS) entry which is preliminary data.</text>
</comment>
<dbReference type="InterPro" id="IPR014719">
    <property type="entry name" value="Ribosomal_bL12_C/ClpS-like"/>
</dbReference>
<dbReference type="Proteomes" id="UP000218113">
    <property type="component" value="Unassembled WGS sequence"/>
</dbReference>
<keyword evidence="3" id="KW-0378">Hydrolase</keyword>
<dbReference type="HAMAP" id="MF_00302">
    <property type="entry name" value="ClpS"/>
    <property type="match status" value="1"/>
</dbReference>
<dbReference type="FunFam" id="3.30.1390.10:FF:000002">
    <property type="entry name" value="ATP-dependent Clp protease adapter protein ClpS"/>
    <property type="match status" value="1"/>
</dbReference>
<dbReference type="Gene3D" id="3.30.1390.10">
    <property type="match status" value="1"/>
</dbReference>
<feature type="domain" description="Adaptor protein ClpS core" evidence="2">
    <location>
        <begin position="22"/>
        <end position="101"/>
    </location>
</feature>
<dbReference type="PANTHER" id="PTHR33473:SF19">
    <property type="entry name" value="ATP-DEPENDENT CLP PROTEASE ADAPTER PROTEIN CLPS"/>
    <property type="match status" value="1"/>
</dbReference>
<dbReference type="Pfam" id="PF02617">
    <property type="entry name" value="ClpS"/>
    <property type="match status" value="1"/>
</dbReference>
<proteinExistence type="inferred from homology"/>
<comment type="similarity">
    <text evidence="1">Belongs to the ClpS family.</text>
</comment>
<dbReference type="InterPro" id="IPR003769">
    <property type="entry name" value="ClpS_core"/>
</dbReference>
<dbReference type="PANTHER" id="PTHR33473">
    <property type="entry name" value="ATP-DEPENDENT CLP PROTEASE ADAPTER PROTEIN CLPS1, CHLOROPLASTIC"/>
    <property type="match status" value="1"/>
</dbReference>
<evidence type="ECO:0000259" key="2">
    <source>
        <dbReference type="Pfam" id="PF02617"/>
    </source>
</evidence>
<comment type="function">
    <text evidence="1">Involved in the modulation of the specificity of the ClpAP-mediated ATP-dependent protein degradation.</text>
</comment>
<keyword evidence="3" id="KW-0645">Protease</keyword>
<dbReference type="GO" id="GO:0008233">
    <property type="term" value="F:peptidase activity"/>
    <property type="evidence" value="ECO:0007669"/>
    <property type="project" value="UniProtKB-KW"/>
</dbReference>
<reference evidence="4" key="1">
    <citation type="submission" date="2017-08" db="EMBL/GenBank/DDBJ databases">
        <title>A dynamic microbial community with high functional redundancy inhabits the cold, oxic subseafloor aquifer.</title>
        <authorList>
            <person name="Tully B.J."/>
            <person name="Wheat C.G."/>
            <person name="Glazer B.T."/>
            <person name="Huber J.A."/>
        </authorList>
    </citation>
    <scope>NUCLEOTIDE SEQUENCE [LARGE SCALE GENOMIC DNA]</scope>
</reference>
<comment type="subunit">
    <text evidence="1">Binds to the N-terminal domain of the chaperone ClpA.</text>
</comment>
<accession>A0A2A4T8P6</accession>
<sequence length="105" mass="12147">MAENLETGSSGEISTEEIVKLKPPQQYKVILHNDDYTPMEFVIEILMVVFKRDETKATEIMLNVHQKGQGICGVYTYEIAESKVMRVQEMARQYEYPLQATLEEE</sequence>
<evidence type="ECO:0000256" key="1">
    <source>
        <dbReference type="HAMAP-Rule" id="MF_00302"/>
    </source>
</evidence>
<evidence type="ECO:0000313" key="4">
    <source>
        <dbReference type="Proteomes" id="UP000218113"/>
    </source>
</evidence>
<dbReference type="NCBIfam" id="NF000672">
    <property type="entry name" value="PRK00033.1-5"/>
    <property type="match status" value="1"/>
</dbReference>
<gene>
    <name evidence="1" type="primary">clpS</name>
    <name evidence="3" type="ORF">COB67_02760</name>
</gene>
<dbReference type="GO" id="GO:0030163">
    <property type="term" value="P:protein catabolic process"/>
    <property type="evidence" value="ECO:0007669"/>
    <property type="project" value="InterPro"/>
</dbReference>
<dbReference type="SUPFAM" id="SSF54736">
    <property type="entry name" value="ClpS-like"/>
    <property type="match status" value="1"/>
</dbReference>
<dbReference type="GO" id="GO:0006508">
    <property type="term" value="P:proteolysis"/>
    <property type="evidence" value="ECO:0007669"/>
    <property type="project" value="UniProtKB-UniRule"/>
</dbReference>
<dbReference type="InterPro" id="IPR022935">
    <property type="entry name" value="ClpS"/>
</dbReference>
<organism evidence="3 4">
    <name type="scientific">SAR324 cluster bacterium</name>
    <dbReference type="NCBI Taxonomy" id="2024889"/>
    <lineage>
        <taxon>Bacteria</taxon>
        <taxon>Deltaproteobacteria</taxon>
        <taxon>SAR324 cluster</taxon>
    </lineage>
</organism>
<protein>
    <recommendedName>
        <fullName evidence="1">ATP-dependent Clp protease adapter protein ClpS</fullName>
    </recommendedName>
</protein>
<dbReference type="EMBL" id="NVSR01000008">
    <property type="protein sequence ID" value="PCI30010.1"/>
    <property type="molecule type" value="Genomic_DNA"/>
</dbReference>